<dbReference type="AlphaFoldDB" id="A0A918RIU2"/>
<sequence length="87" mass="9109">MTARHVDARAVVRVDARLCRGTGLCQAMSPALFRLTRAGYAIPVDGELYDDDTVRLARSVADCCPMGAVEVLPGDDADATGPESAGT</sequence>
<reference evidence="1" key="1">
    <citation type="journal article" date="2014" name="Int. J. Syst. Evol. Microbiol.">
        <title>Complete genome sequence of Corynebacterium casei LMG S-19264T (=DSM 44701T), isolated from a smear-ripened cheese.</title>
        <authorList>
            <consortium name="US DOE Joint Genome Institute (JGI-PGF)"/>
            <person name="Walter F."/>
            <person name="Albersmeier A."/>
            <person name="Kalinowski J."/>
            <person name="Ruckert C."/>
        </authorList>
    </citation>
    <scope>NUCLEOTIDE SEQUENCE</scope>
    <source>
        <strain evidence="1">JCM 5016</strain>
    </source>
</reference>
<reference evidence="1" key="2">
    <citation type="submission" date="2020-09" db="EMBL/GenBank/DDBJ databases">
        <authorList>
            <person name="Sun Q."/>
            <person name="Ohkuma M."/>
        </authorList>
    </citation>
    <scope>NUCLEOTIDE SEQUENCE</scope>
    <source>
        <strain evidence="1">JCM 5016</strain>
    </source>
</reference>
<protein>
    <recommendedName>
        <fullName evidence="3">Ferredoxin</fullName>
    </recommendedName>
</protein>
<gene>
    <name evidence="1" type="ORF">GCM10010389_44650</name>
</gene>
<dbReference type="EMBL" id="BMWH01000019">
    <property type="protein sequence ID" value="GHA00498.1"/>
    <property type="molecule type" value="Genomic_DNA"/>
</dbReference>
<accession>A0A918RIU2</accession>
<dbReference type="SUPFAM" id="SSF54862">
    <property type="entry name" value="4Fe-4S ferredoxins"/>
    <property type="match status" value="1"/>
</dbReference>
<dbReference type="Pfam" id="PF13459">
    <property type="entry name" value="Fer4_15"/>
    <property type="match status" value="1"/>
</dbReference>
<name>A0A918RIU2_9ACTN</name>
<evidence type="ECO:0008006" key="3">
    <source>
        <dbReference type="Google" id="ProtNLM"/>
    </source>
</evidence>
<evidence type="ECO:0000313" key="2">
    <source>
        <dbReference type="Proteomes" id="UP000623010"/>
    </source>
</evidence>
<dbReference type="RefSeq" id="WP_190059229.1">
    <property type="nucleotide sequence ID" value="NZ_BMWH01000019.1"/>
</dbReference>
<proteinExistence type="predicted"/>
<keyword evidence="2" id="KW-1185">Reference proteome</keyword>
<comment type="caution">
    <text evidence="1">The sequence shown here is derived from an EMBL/GenBank/DDBJ whole genome shotgun (WGS) entry which is preliminary data.</text>
</comment>
<organism evidence="1 2">
    <name type="scientific">Streptomyces echinoruber</name>
    <dbReference type="NCBI Taxonomy" id="68898"/>
    <lineage>
        <taxon>Bacteria</taxon>
        <taxon>Bacillati</taxon>
        <taxon>Actinomycetota</taxon>
        <taxon>Actinomycetes</taxon>
        <taxon>Kitasatosporales</taxon>
        <taxon>Streptomycetaceae</taxon>
        <taxon>Streptomyces</taxon>
    </lineage>
</organism>
<dbReference type="Proteomes" id="UP000623010">
    <property type="component" value="Unassembled WGS sequence"/>
</dbReference>
<dbReference type="Gene3D" id="3.30.70.20">
    <property type="match status" value="1"/>
</dbReference>
<evidence type="ECO:0000313" key="1">
    <source>
        <dbReference type="EMBL" id="GHA00498.1"/>
    </source>
</evidence>